<gene>
    <name evidence="5" type="ORF">HY220_00480</name>
</gene>
<name>A0A9D6LT39_9BACT</name>
<keyword evidence="3" id="KW-0460">Magnesium</keyword>
<dbReference type="InterPro" id="IPR008278">
    <property type="entry name" value="4-PPantetheinyl_Trfase_dom"/>
</dbReference>
<keyword evidence="1" id="KW-0808">Transferase</keyword>
<dbReference type="EMBL" id="JACQCQ010000002">
    <property type="protein sequence ID" value="MBI3627214.1"/>
    <property type="molecule type" value="Genomic_DNA"/>
</dbReference>
<dbReference type="InterPro" id="IPR004568">
    <property type="entry name" value="Ppantetheine-prot_Trfase_dom"/>
</dbReference>
<evidence type="ECO:0000256" key="3">
    <source>
        <dbReference type="ARBA" id="ARBA00022842"/>
    </source>
</evidence>
<reference evidence="5" key="1">
    <citation type="submission" date="2020-07" db="EMBL/GenBank/DDBJ databases">
        <title>Huge and variable diversity of episymbiotic CPR bacteria and DPANN archaea in groundwater ecosystems.</title>
        <authorList>
            <person name="He C.Y."/>
            <person name="Keren R."/>
            <person name="Whittaker M."/>
            <person name="Farag I.F."/>
            <person name="Doudna J."/>
            <person name="Cate J.H.D."/>
            <person name="Banfield J.F."/>
        </authorList>
    </citation>
    <scope>NUCLEOTIDE SEQUENCE</scope>
    <source>
        <strain evidence="5">NC_groundwater_972_Pr1_S-0.2um_49_27</strain>
    </source>
</reference>
<dbReference type="GO" id="GO:0006633">
    <property type="term" value="P:fatty acid biosynthetic process"/>
    <property type="evidence" value="ECO:0007669"/>
    <property type="project" value="InterPro"/>
</dbReference>
<evidence type="ECO:0000256" key="1">
    <source>
        <dbReference type="ARBA" id="ARBA00022679"/>
    </source>
</evidence>
<comment type="caution">
    <text evidence="5">The sequence shown here is derived from an EMBL/GenBank/DDBJ whole genome shotgun (WGS) entry which is preliminary data.</text>
</comment>
<proteinExistence type="predicted"/>
<accession>A0A9D6LT39</accession>
<dbReference type="AlphaFoldDB" id="A0A9D6LT39"/>
<dbReference type="InterPro" id="IPR037143">
    <property type="entry name" value="4-PPantetheinyl_Trfase_dom_sf"/>
</dbReference>
<evidence type="ECO:0000256" key="2">
    <source>
        <dbReference type="ARBA" id="ARBA00022723"/>
    </source>
</evidence>
<dbReference type="Proteomes" id="UP000808388">
    <property type="component" value="Unassembled WGS sequence"/>
</dbReference>
<keyword evidence="2" id="KW-0479">Metal-binding</keyword>
<evidence type="ECO:0000259" key="4">
    <source>
        <dbReference type="Pfam" id="PF01648"/>
    </source>
</evidence>
<dbReference type="GO" id="GO:0000287">
    <property type="term" value="F:magnesium ion binding"/>
    <property type="evidence" value="ECO:0007669"/>
    <property type="project" value="InterPro"/>
</dbReference>
<dbReference type="Pfam" id="PF01648">
    <property type="entry name" value="ACPS"/>
    <property type="match status" value="1"/>
</dbReference>
<dbReference type="GO" id="GO:0008897">
    <property type="term" value="F:holo-[acyl-carrier-protein] synthase activity"/>
    <property type="evidence" value="ECO:0007669"/>
    <property type="project" value="InterPro"/>
</dbReference>
<dbReference type="SUPFAM" id="SSF56214">
    <property type="entry name" value="4'-phosphopantetheinyl transferase"/>
    <property type="match status" value="1"/>
</dbReference>
<feature type="domain" description="4'-phosphopantetheinyl transferase" evidence="4">
    <location>
        <begin position="12"/>
        <end position="115"/>
    </location>
</feature>
<dbReference type="NCBIfam" id="TIGR00556">
    <property type="entry name" value="pantethn_trn"/>
    <property type="match status" value="1"/>
</dbReference>
<evidence type="ECO:0000313" key="5">
    <source>
        <dbReference type="EMBL" id="MBI3627214.1"/>
    </source>
</evidence>
<organism evidence="5 6">
    <name type="scientific">Candidatus Sungiibacteriota bacterium</name>
    <dbReference type="NCBI Taxonomy" id="2750080"/>
    <lineage>
        <taxon>Bacteria</taxon>
        <taxon>Candidatus Sungiibacteriota</taxon>
    </lineage>
</organism>
<dbReference type="Gene3D" id="3.90.470.20">
    <property type="entry name" value="4'-phosphopantetheinyl transferase domain"/>
    <property type="match status" value="1"/>
</dbReference>
<sequence length="120" mass="13767">MGKEWTTKLYEGIGVDLVELAAIRRARFPWRVAEYFLTPREYKEAQNSSDLYQFIASRFAAKEAVIKAFPADLSPKDFEIIKGGRKPEVRFIHKQHAGFRAFVSLSHSEHYVIGFAKVTS</sequence>
<evidence type="ECO:0000313" key="6">
    <source>
        <dbReference type="Proteomes" id="UP000808388"/>
    </source>
</evidence>
<protein>
    <submittedName>
        <fullName evidence="5">Holo-ACP synthase</fullName>
    </submittedName>
</protein>